<evidence type="ECO:0000313" key="2">
    <source>
        <dbReference type="EMBL" id="CAP35769.1"/>
    </source>
</evidence>
<feature type="compositionally biased region" description="Polar residues" evidence="1">
    <location>
        <begin position="380"/>
        <end position="399"/>
    </location>
</feature>
<dbReference type="GeneID" id="8584294"/>
<feature type="compositionally biased region" description="Basic and acidic residues" evidence="1">
    <location>
        <begin position="420"/>
        <end position="434"/>
    </location>
</feature>
<dbReference type="RefSeq" id="XP_002642300.1">
    <property type="nucleotide sequence ID" value="XM_002642254.1"/>
</dbReference>
<evidence type="ECO:0000313" key="3">
    <source>
        <dbReference type="Proteomes" id="UP000008549"/>
    </source>
</evidence>
<evidence type="ECO:0000256" key="1">
    <source>
        <dbReference type="SAM" id="MobiDB-lite"/>
    </source>
</evidence>
<dbReference type="WormBase" id="CBG18292">
    <property type="protein sequence ID" value="CBP46536"/>
    <property type="gene ID" value="WBGene00037739"/>
    <property type="gene designation" value="Cbr-com-1"/>
</dbReference>
<dbReference type="InParanoid" id="A8XSC7"/>
<feature type="compositionally biased region" description="Basic and acidic residues" evidence="1">
    <location>
        <begin position="467"/>
        <end position="489"/>
    </location>
</feature>
<accession>A8XSC7</accession>
<dbReference type="EMBL" id="HE600936">
    <property type="protein sequence ID" value="CAP35769.1"/>
    <property type="molecule type" value="Genomic_DNA"/>
</dbReference>
<feature type="compositionally biased region" description="Basic and acidic residues" evidence="1">
    <location>
        <begin position="621"/>
        <end position="634"/>
    </location>
</feature>
<sequence length="641" mass="73654">MNGGYYRNSPYYQDPNASFDPFASPQPHPPHSNYYRNQIDPQSVDVFAEAPRRRSSGESNSISRAIRNALDPEYYVQPSMDVLASNSYDDSSILAAVSSTHSSQEAGSSQPEVTSTSQKHKLKKPKPKSENNGFASIFNTLSSKTKTHDDGPLLQEDFLSPDNIKRYRLEQRKQRPKQVRMDDFLFKARRVDKGAREFGLHTTHEPKRGSKKKRDSIEMLEVKKADYERVKQKKRDEVIEKRKAEVDELDLSLAFGTPSPVRSCRNVSKITKFFEKDAARPSFQSPKRSSNSESYASDSFLNDTYSTPIKETVPETYSTPTSSKIRKCSERTTFFDKGPSTSSAALFQSPARKITINDPNSYYSSETVLDDTLCSTPNRSSLVETVPFPSSSPARSQMTPKRVHPGGRSIIELVKPNPIKRKDSSKKQDIRREPLMQVKRQKCSSSSRKPEFDYPSSPITLTDDEDIKVKQEPPPHRHALRQEQQKRQEFGQHVSAREEMMRQLVDQKFKDERENGGIEARRAELKDGDVIRNKEMRKNLMHGAACKCCRGYYDGLDMDEREKKDYIDKVFFVWKTSDKVHDSIQISRHRYVHQPLPDTPERYWDLTLGPREEDSVPVMTQERRWESSGRRKEPPGITNWN</sequence>
<feature type="compositionally biased region" description="Polar residues" evidence="1">
    <location>
        <begin position="98"/>
        <end position="117"/>
    </location>
</feature>
<reference evidence="2 3" key="2">
    <citation type="journal article" date="2011" name="PLoS Genet.">
        <title>Caenorhabditis briggsae recombinant inbred line genotypes reveal inter-strain incompatibility and the evolution of recombination.</title>
        <authorList>
            <person name="Ross J.A."/>
            <person name="Koboldt D.C."/>
            <person name="Staisch J.E."/>
            <person name="Chamberlin H.M."/>
            <person name="Gupta B.P."/>
            <person name="Miller R.D."/>
            <person name="Baird S.E."/>
            <person name="Haag E.S."/>
        </authorList>
    </citation>
    <scope>NUCLEOTIDE SEQUENCE [LARGE SCALE GENOMIC DNA]</scope>
    <source>
        <strain evidence="2 3">AF16</strain>
    </source>
</reference>
<feature type="region of interest" description="Disordered" evidence="1">
    <location>
        <begin position="98"/>
        <end position="134"/>
    </location>
</feature>
<dbReference type="eggNOG" id="ENOG502TC21">
    <property type="taxonomic scope" value="Eukaryota"/>
</dbReference>
<keyword evidence="3" id="KW-1185">Reference proteome</keyword>
<feature type="compositionally biased region" description="Polar residues" evidence="1">
    <location>
        <begin position="282"/>
        <end position="301"/>
    </location>
</feature>
<name>A8XSC7_CAEBR</name>
<dbReference type="KEGG" id="cbr:CBG_18292"/>
<gene>
    <name evidence="4" type="primary">com-1</name>
    <name evidence="2" type="synonym">Cbr-com-1</name>
    <name evidence="4" type="ORF">CBG18292</name>
    <name evidence="2" type="ORF">CBG_18292</name>
</gene>
<dbReference type="AlphaFoldDB" id="A8XSC7"/>
<dbReference type="CTD" id="8584294"/>
<dbReference type="STRING" id="6238.A8XSC7"/>
<dbReference type="HOGENOM" id="CLU_465583_0_0_1"/>
<dbReference type="GO" id="GO:0003684">
    <property type="term" value="F:damaged DNA binding"/>
    <property type="evidence" value="ECO:0000318"/>
    <property type="project" value="GO_Central"/>
</dbReference>
<feature type="region of interest" description="Disordered" evidence="1">
    <location>
        <begin position="380"/>
        <end position="489"/>
    </location>
</feature>
<dbReference type="GO" id="GO:0010792">
    <property type="term" value="P:DNA double-strand break processing involved in repair via single-strand annealing"/>
    <property type="evidence" value="ECO:0000318"/>
    <property type="project" value="GO_Central"/>
</dbReference>
<feature type="region of interest" description="Disordered" evidence="1">
    <location>
        <begin position="1"/>
        <end position="64"/>
    </location>
</feature>
<protein>
    <submittedName>
        <fullName evidence="2">Protein CBR-COM-1</fullName>
    </submittedName>
</protein>
<reference evidence="2 3" key="1">
    <citation type="journal article" date="2003" name="PLoS Biol.">
        <title>The genome sequence of Caenorhabditis briggsae: a platform for comparative genomics.</title>
        <authorList>
            <person name="Stein L.D."/>
            <person name="Bao Z."/>
            <person name="Blasiar D."/>
            <person name="Blumenthal T."/>
            <person name="Brent M.R."/>
            <person name="Chen N."/>
            <person name="Chinwalla A."/>
            <person name="Clarke L."/>
            <person name="Clee C."/>
            <person name="Coghlan A."/>
            <person name="Coulson A."/>
            <person name="D'Eustachio P."/>
            <person name="Fitch D.H."/>
            <person name="Fulton L.A."/>
            <person name="Fulton R.E."/>
            <person name="Griffiths-Jones S."/>
            <person name="Harris T.W."/>
            <person name="Hillier L.W."/>
            <person name="Kamath R."/>
            <person name="Kuwabara P.E."/>
            <person name="Mardis E.R."/>
            <person name="Marra M.A."/>
            <person name="Miner T.L."/>
            <person name="Minx P."/>
            <person name="Mullikin J.C."/>
            <person name="Plumb R.W."/>
            <person name="Rogers J."/>
            <person name="Schein J.E."/>
            <person name="Sohrmann M."/>
            <person name="Spieth J."/>
            <person name="Stajich J.E."/>
            <person name="Wei C."/>
            <person name="Willey D."/>
            <person name="Wilson R.K."/>
            <person name="Durbin R."/>
            <person name="Waterston R.H."/>
        </authorList>
    </citation>
    <scope>NUCLEOTIDE SEQUENCE [LARGE SCALE GENOMIC DNA]</scope>
    <source>
        <strain evidence="2 3">AF16</strain>
    </source>
</reference>
<proteinExistence type="predicted"/>
<evidence type="ECO:0000313" key="4">
    <source>
        <dbReference type="WormBase" id="CBG18292"/>
    </source>
</evidence>
<dbReference type="FunCoup" id="A8XSC7">
    <property type="interactions" value="115"/>
</dbReference>
<organism evidence="2 3">
    <name type="scientific">Caenorhabditis briggsae</name>
    <dbReference type="NCBI Taxonomy" id="6238"/>
    <lineage>
        <taxon>Eukaryota</taxon>
        <taxon>Metazoa</taxon>
        <taxon>Ecdysozoa</taxon>
        <taxon>Nematoda</taxon>
        <taxon>Chromadorea</taxon>
        <taxon>Rhabditida</taxon>
        <taxon>Rhabditina</taxon>
        <taxon>Rhabditomorpha</taxon>
        <taxon>Rhabditoidea</taxon>
        <taxon>Rhabditidae</taxon>
        <taxon>Peloderinae</taxon>
        <taxon>Caenorhabditis</taxon>
    </lineage>
</organism>
<feature type="region of interest" description="Disordered" evidence="1">
    <location>
        <begin position="281"/>
        <end position="301"/>
    </location>
</feature>
<feature type="region of interest" description="Disordered" evidence="1">
    <location>
        <begin position="614"/>
        <end position="641"/>
    </location>
</feature>
<dbReference type="OMA" id="IRNKEMR"/>
<dbReference type="Proteomes" id="UP000008549">
    <property type="component" value="Unassembled WGS sequence"/>
</dbReference>